<accession>A0A0B6ZIF0</accession>
<proteinExistence type="predicted"/>
<sequence>DRYTNLSYSCASLQRNVRDVSEIENYCKGTSDSTNGHACFHNKDSSTATSPVRLKASSSSSYSSQGTVNSRERYLQTELASSKLFSVSISESLFDTKHIPFKTSEPLTLDEFGKTNEYGSTTEASSTVSSANTLTASQISYVE</sequence>
<feature type="non-terminal residue" evidence="2">
    <location>
        <position position="143"/>
    </location>
</feature>
<dbReference type="AlphaFoldDB" id="A0A0B6ZIF0"/>
<reference evidence="2" key="1">
    <citation type="submission" date="2014-12" db="EMBL/GenBank/DDBJ databases">
        <title>Insight into the proteome of Arion vulgaris.</title>
        <authorList>
            <person name="Aradska J."/>
            <person name="Bulat T."/>
            <person name="Smidak R."/>
            <person name="Sarate P."/>
            <person name="Gangsoo J."/>
            <person name="Sialana F."/>
            <person name="Bilban M."/>
            <person name="Lubec G."/>
        </authorList>
    </citation>
    <scope>NUCLEOTIDE SEQUENCE</scope>
    <source>
        <tissue evidence="2">Skin</tissue>
    </source>
</reference>
<protein>
    <submittedName>
        <fullName evidence="2">Uncharacterized protein</fullName>
    </submittedName>
</protein>
<gene>
    <name evidence="2" type="primary">ORF62858</name>
</gene>
<feature type="non-terminal residue" evidence="2">
    <location>
        <position position="1"/>
    </location>
</feature>
<evidence type="ECO:0000256" key="1">
    <source>
        <dbReference type="SAM" id="MobiDB-lite"/>
    </source>
</evidence>
<dbReference type="EMBL" id="HACG01020640">
    <property type="protein sequence ID" value="CEK67505.1"/>
    <property type="molecule type" value="Transcribed_RNA"/>
</dbReference>
<organism evidence="2">
    <name type="scientific">Arion vulgaris</name>
    <dbReference type="NCBI Taxonomy" id="1028688"/>
    <lineage>
        <taxon>Eukaryota</taxon>
        <taxon>Metazoa</taxon>
        <taxon>Spiralia</taxon>
        <taxon>Lophotrochozoa</taxon>
        <taxon>Mollusca</taxon>
        <taxon>Gastropoda</taxon>
        <taxon>Heterobranchia</taxon>
        <taxon>Euthyneura</taxon>
        <taxon>Panpulmonata</taxon>
        <taxon>Eupulmonata</taxon>
        <taxon>Stylommatophora</taxon>
        <taxon>Helicina</taxon>
        <taxon>Arionoidea</taxon>
        <taxon>Arionidae</taxon>
        <taxon>Arion</taxon>
    </lineage>
</organism>
<evidence type="ECO:0000313" key="2">
    <source>
        <dbReference type="EMBL" id="CEK67505.1"/>
    </source>
</evidence>
<name>A0A0B6ZIF0_9EUPU</name>
<feature type="region of interest" description="Disordered" evidence="1">
    <location>
        <begin position="29"/>
        <end position="70"/>
    </location>
</feature>